<dbReference type="EMBL" id="JAGEOJ010000002">
    <property type="protein sequence ID" value="MBO2446708.1"/>
    <property type="molecule type" value="Genomic_DNA"/>
</dbReference>
<reference evidence="2" key="1">
    <citation type="submission" date="2021-03" db="EMBL/GenBank/DDBJ databases">
        <authorList>
            <person name="Kanchanasin P."/>
            <person name="Saeng-In P."/>
            <person name="Phongsopitanun W."/>
            <person name="Yuki M."/>
            <person name="Kudo T."/>
            <person name="Ohkuma M."/>
            <person name="Tanasupawat S."/>
        </authorList>
    </citation>
    <scope>NUCLEOTIDE SEQUENCE</scope>
    <source>
        <strain evidence="2">GKU 128</strain>
    </source>
</reference>
<dbReference type="RefSeq" id="WP_208254290.1">
    <property type="nucleotide sequence ID" value="NZ_JAGEOJ010000002.1"/>
</dbReference>
<protein>
    <submittedName>
        <fullName evidence="2">Uncharacterized protein</fullName>
    </submittedName>
</protein>
<gene>
    <name evidence="2" type="ORF">J4573_06375</name>
</gene>
<sequence>MSEREPEDNIDDMGDDEQADDIALAEQNVYSPPANLDDEDEGSIGTYEYEREVTWQGNPGFPTESEPAEEAALHEEDEG</sequence>
<dbReference type="AlphaFoldDB" id="A0A939T2J4"/>
<accession>A0A939T2J4</accession>
<feature type="region of interest" description="Disordered" evidence="1">
    <location>
        <begin position="1"/>
        <end position="42"/>
    </location>
</feature>
<organism evidence="2 3">
    <name type="scientific">Actinomadura barringtoniae</name>
    <dbReference type="NCBI Taxonomy" id="1427535"/>
    <lineage>
        <taxon>Bacteria</taxon>
        <taxon>Bacillati</taxon>
        <taxon>Actinomycetota</taxon>
        <taxon>Actinomycetes</taxon>
        <taxon>Streptosporangiales</taxon>
        <taxon>Thermomonosporaceae</taxon>
        <taxon>Actinomadura</taxon>
    </lineage>
</organism>
<comment type="caution">
    <text evidence="2">The sequence shown here is derived from an EMBL/GenBank/DDBJ whole genome shotgun (WGS) entry which is preliminary data.</text>
</comment>
<feature type="region of interest" description="Disordered" evidence="1">
    <location>
        <begin position="55"/>
        <end position="79"/>
    </location>
</feature>
<evidence type="ECO:0000313" key="3">
    <source>
        <dbReference type="Proteomes" id="UP000669179"/>
    </source>
</evidence>
<keyword evidence="3" id="KW-1185">Reference proteome</keyword>
<name>A0A939T2J4_9ACTN</name>
<proteinExistence type="predicted"/>
<feature type="compositionally biased region" description="Acidic residues" evidence="1">
    <location>
        <begin position="1"/>
        <end position="20"/>
    </location>
</feature>
<evidence type="ECO:0000256" key="1">
    <source>
        <dbReference type="SAM" id="MobiDB-lite"/>
    </source>
</evidence>
<evidence type="ECO:0000313" key="2">
    <source>
        <dbReference type="EMBL" id="MBO2446708.1"/>
    </source>
</evidence>
<dbReference type="Proteomes" id="UP000669179">
    <property type="component" value="Unassembled WGS sequence"/>
</dbReference>